<feature type="signal peptide" evidence="2">
    <location>
        <begin position="1"/>
        <end position="20"/>
    </location>
</feature>
<accession>A0A6J5C2J6</accession>
<reference evidence="3 4" key="1">
    <citation type="submission" date="2020-04" db="EMBL/GenBank/DDBJ databases">
        <authorList>
            <person name="De Canck E."/>
        </authorList>
    </citation>
    <scope>NUCLEOTIDE SEQUENCE [LARGE SCALE GENOMIC DNA]</scope>
    <source>
        <strain evidence="3 4">LMG 22037</strain>
    </source>
</reference>
<gene>
    <name evidence="3" type="ORF">LMG22037_05108</name>
</gene>
<evidence type="ECO:0000313" key="4">
    <source>
        <dbReference type="Proteomes" id="UP000494249"/>
    </source>
</evidence>
<sequence>MKKYPGLLFVLLLAACGGGGGGGSGSATTASATPSSTSPKACTDGPYTTDPAKVCTDANGNLVTAYVYVQPNTVIPDGTVITANTTWPASGSPYFLAGTVRVAPGVTLTMPDNTIVETYRAVPCTSDCVGTIPTKGIINVAGTLNVGSQGPVQLLGVTAANTSLAPDAGGGTVSITHTVLQDAFVQINDAAPFSMTFSQATHLNVTPIVRNGVTTYQAGTNGYPRLSRSATVKGNTFVDSAAFAFDPSVFVQNNLFINMVDALVLIDAFPANGQAPTGIAQRNSFLFKKDSPNVNRIVIESHGTYDASTVHSLDFSNNFWGVTDNTTIQSRVLDSTDTTNPRLPNVILYAPPLQSADPATPADPQSATPNV</sequence>
<dbReference type="Proteomes" id="UP000494249">
    <property type="component" value="Unassembled WGS sequence"/>
</dbReference>
<dbReference type="AlphaFoldDB" id="A0A6J5C2J6"/>
<keyword evidence="2" id="KW-0732">Signal</keyword>
<dbReference type="EMBL" id="CADIKB010000033">
    <property type="protein sequence ID" value="CAB3725242.1"/>
    <property type="molecule type" value="Genomic_DNA"/>
</dbReference>
<name>A0A6J5C2J6_9BURK</name>
<evidence type="ECO:0000313" key="3">
    <source>
        <dbReference type="EMBL" id="CAB3725242.1"/>
    </source>
</evidence>
<feature type="chain" id="PRO_5027107666" description="Right handed beta helix domain-containing protein" evidence="2">
    <location>
        <begin position="21"/>
        <end position="371"/>
    </location>
</feature>
<feature type="compositionally biased region" description="Low complexity" evidence="1">
    <location>
        <begin position="26"/>
        <end position="43"/>
    </location>
</feature>
<evidence type="ECO:0008006" key="5">
    <source>
        <dbReference type="Google" id="ProtNLM"/>
    </source>
</evidence>
<evidence type="ECO:0000256" key="2">
    <source>
        <dbReference type="SAM" id="SignalP"/>
    </source>
</evidence>
<feature type="region of interest" description="Disordered" evidence="1">
    <location>
        <begin position="24"/>
        <end position="44"/>
    </location>
</feature>
<organism evidence="3 4">
    <name type="scientific">Paraburkholderia phenoliruptrix</name>
    <dbReference type="NCBI Taxonomy" id="252970"/>
    <lineage>
        <taxon>Bacteria</taxon>
        <taxon>Pseudomonadati</taxon>
        <taxon>Pseudomonadota</taxon>
        <taxon>Betaproteobacteria</taxon>
        <taxon>Burkholderiales</taxon>
        <taxon>Burkholderiaceae</taxon>
        <taxon>Paraburkholderia</taxon>
    </lineage>
</organism>
<dbReference type="RefSeq" id="WP_175145306.1">
    <property type="nucleotide sequence ID" value="NZ_CADIKB010000033.1"/>
</dbReference>
<proteinExistence type="predicted"/>
<evidence type="ECO:0000256" key="1">
    <source>
        <dbReference type="SAM" id="MobiDB-lite"/>
    </source>
</evidence>
<protein>
    <recommendedName>
        <fullName evidence="5">Right handed beta helix domain-containing protein</fullName>
    </recommendedName>
</protein>
<feature type="region of interest" description="Disordered" evidence="1">
    <location>
        <begin position="352"/>
        <end position="371"/>
    </location>
</feature>
<dbReference type="PROSITE" id="PS51257">
    <property type="entry name" value="PROKAR_LIPOPROTEIN"/>
    <property type="match status" value="1"/>
</dbReference>